<evidence type="ECO:0000313" key="2">
    <source>
        <dbReference type="Proteomes" id="UP000001542"/>
    </source>
</evidence>
<sequence length="112" mass="12659">MTNCEPLHVPRLVNPITGINNVPHESGEQPFFGYAPGETIVRIMNCPECGKPVSAAHMEDHLKTHQYQNYSSTNHDTTFRLATSSKFSPSRPCRYAERNAYSFQMLIESSKN</sequence>
<dbReference type="VEuPathDB" id="TrichDB:TVAG_393840"/>
<reference evidence="1" key="2">
    <citation type="journal article" date="2007" name="Science">
        <title>Draft genome sequence of the sexually transmitted pathogen Trichomonas vaginalis.</title>
        <authorList>
            <person name="Carlton J.M."/>
            <person name="Hirt R.P."/>
            <person name="Silva J.C."/>
            <person name="Delcher A.L."/>
            <person name="Schatz M."/>
            <person name="Zhao Q."/>
            <person name="Wortman J.R."/>
            <person name="Bidwell S.L."/>
            <person name="Alsmark U.C.M."/>
            <person name="Besteiro S."/>
            <person name="Sicheritz-Ponten T."/>
            <person name="Noel C.J."/>
            <person name="Dacks J.B."/>
            <person name="Foster P.G."/>
            <person name="Simillion C."/>
            <person name="Van de Peer Y."/>
            <person name="Miranda-Saavedra D."/>
            <person name="Barton G.J."/>
            <person name="Westrop G.D."/>
            <person name="Mueller S."/>
            <person name="Dessi D."/>
            <person name="Fiori P.L."/>
            <person name="Ren Q."/>
            <person name="Paulsen I."/>
            <person name="Zhang H."/>
            <person name="Bastida-Corcuera F.D."/>
            <person name="Simoes-Barbosa A."/>
            <person name="Brown M.T."/>
            <person name="Hayes R.D."/>
            <person name="Mukherjee M."/>
            <person name="Okumura C.Y."/>
            <person name="Schneider R."/>
            <person name="Smith A.J."/>
            <person name="Vanacova S."/>
            <person name="Villalvazo M."/>
            <person name="Haas B.J."/>
            <person name="Pertea M."/>
            <person name="Feldblyum T.V."/>
            <person name="Utterback T.R."/>
            <person name="Shu C.L."/>
            <person name="Osoegawa K."/>
            <person name="de Jong P.J."/>
            <person name="Hrdy I."/>
            <person name="Horvathova L."/>
            <person name="Zubacova Z."/>
            <person name="Dolezal P."/>
            <person name="Malik S.B."/>
            <person name="Logsdon J.M. Jr."/>
            <person name="Henze K."/>
            <person name="Gupta A."/>
            <person name="Wang C.C."/>
            <person name="Dunne R.L."/>
            <person name="Upcroft J.A."/>
            <person name="Upcroft P."/>
            <person name="White O."/>
            <person name="Salzberg S.L."/>
            <person name="Tang P."/>
            <person name="Chiu C.-H."/>
            <person name="Lee Y.-S."/>
            <person name="Embley T.M."/>
            <person name="Coombs G.H."/>
            <person name="Mottram J.C."/>
            <person name="Tachezy J."/>
            <person name="Fraser-Liggett C.M."/>
            <person name="Johnson P.J."/>
        </authorList>
    </citation>
    <scope>NUCLEOTIDE SEQUENCE [LARGE SCALE GENOMIC DNA]</scope>
    <source>
        <strain evidence="1">G3</strain>
    </source>
</reference>
<dbReference type="Proteomes" id="UP000001542">
    <property type="component" value="Unassembled WGS sequence"/>
</dbReference>
<reference evidence="1" key="1">
    <citation type="submission" date="2006-10" db="EMBL/GenBank/DDBJ databases">
        <authorList>
            <person name="Amadeo P."/>
            <person name="Zhao Q."/>
            <person name="Wortman J."/>
            <person name="Fraser-Liggett C."/>
            <person name="Carlton J."/>
        </authorList>
    </citation>
    <scope>NUCLEOTIDE SEQUENCE</scope>
    <source>
        <strain evidence="1">G3</strain>
    </source>
</reference>
<dbReference type="RefSeq" id="XP_001327464.1">
    <property type="nucleotide sequence ID" value="XM_001327429.1"/>
</dbReference>
<proteinExistence type="predicted"/>
<dbReference type="InParanoid" id="A2DWA1"/>
<organism evidence="1 2">
    <name type="scientific">Trichomonas vaginalis (strain ATCC PRA-98 / G3)</name>
    <dbReference type="NCBI Taxonomy" id="412133"/>
    <lineage>
        <taxon>Eukaryota</taxon>
        <taxon>Metamonada</taxon>
        <taxon>Parabasalia</taxon>
        <taxon>Trichomonadida</taxon>
        <taxon>Trichomonadidae</taxon>
        <taxon>Trichomonas</taxon>
    </lineage>
</organism>
<dbReference type="KEGG" id="tva:4773246"/>
<keyword evidence="2" id="KW-1185">Reference proteome</keyword>
<dbReference type="AlphaFoldDB" id="A2DWA1"/>
<dbReference type="VEuPathDB" id="TrichDB:TVAGG3_0279560"/>
<protein>
    <submittedName>
        <fullName evidence="1">Zinc finger, C2H2 type family protein</fullName>
    </submittedName>
</protein>
<name>A2DWA1_TRIV3</name>
<evidence type="ECO:0000313" key="1">
    <source>
        <dbReference type="EMBL" id="EAY15241.1"/>
    </source>
</evidence>
<gene>
    <name evidence="1" type="ORF">TVAG_393840</name>
</gene>
<dbReference type="EMBL" id="DS113258">
    <property type="protein sequence ID" value="EAY15241.1"/>
    <property type="molecule type" value="Genomic_DNA"/>
</dbReference>
<accession>A2DWA1</accession>